<dbReference type="GO" id="GO:0008168">
    <property type="term" value="F:methyltransferase activity"/>
    <property type="evidence" value="ECO:0007669"/>
    <property type="project" value="UniProtKB-KW"/>
</dbReference>
<sequence>MKRLARSIRKKYRYFVDAKTVTIDGVTLISDRDRIPLYLRDLMYREVYEDTERNILLKILKRGHKVVELGTGLGFISLLAARICGSENVNTYEANPAIESLIRENFRLNNIEPQLHMRAVTRDGRKLSFNAADNIISSSSFERGVSGRTLDVDSEAFSEVLRAHSPDVLIMDVEGGEYELLMSDNLGPIEHILVELHPHIIGREKVNEIRSHLGAKGFAVESNDRKTFHFHKIRPT</sequence>
<dbReference type="GO" id="GO:0032259">
    <property type="term" value="P:methylation"/>
    <property type="evidence" value="ECO:0007669"/>
    <property type="project" value="UniProtKB-KW"/>
</dbReference>
<evidence type="ECO:0000313" key="3">
    <source>
        <dbReference type="Proteomes" id="UP000730739"/>
    </source>
</evidence>
<evidence type="ECO:0000259" key="1">
    <source>
        <dbReference type="Pfam" id="PF05050"/>
    </source>
</evidence>
<keyword evidence="3" id="KW-1185">Reference proteome</keyword>
<dbReference type="InterPro" id="IPR006342">
    <property type="entry name" value="FkbM_mtfrase"/>
</dbReference>
<gene>
    <name evidence="2" type="ORF">J2Z31_003651</name>
</gene>
<dbReference type="Pfam" id="PF05050">
    <property type="entry name" value="Methyltransf_21"/>
    <property type="match status" value="1"/>
</dbReference>
<dbReference type="RefSeq" id="WP_209602889.1">
    <property type="nucleotide sequence ID" value="NZ_JAGILA010000004.1"/>
</dbReference>
<feature type="domain" description="Methyltransferase FkbM" evidence="1">
    <location>
        <begin position="81"/>
        <end position="218"/>
    </location>
</feature>
<evidence type="ECO:0000313" key="2">
    <source>
        <dbReference type="EMBL" id="MBP2237137.1"/>
    </source>
</evidence>
<dbReference type="Gene3D" id="3.40.50.150">
    <property type="entry name" value="Vaccinia Virus protein VP39"/>
    <property type="match status" value="1"/>
</dbReference>
<dbReference type="EMBL" id="JAGILA010000004">
    <property type="protein sequence ID" value="MBP2237137.1"/>
    <property type="molecule type" value="Genomic_DNA"/>
</dbReference>
<keyword evidence="2" id="KW-0808">Transferase</keyword>
<dbReference type="NCBIfam" id="TIGR01444">
    <property type="entry name" value="fkbM_fam"/>
    <property type="match status" value="1"/>
</dbReference>
<proteinExistence type="predicted"/>
<name>A0ABS4R5I5_9HYPH</name>
<reference evidence="2 3" key="1">
    <citation type="submission" date="2021-03" db="EMBL/GenBank/DDBJ databases">
        <title>Genomic Encyclopedia of Type Strains, Phase IV (KMG-IV): sequencing the most valuable type-strain genomes for metagenomic binning, comparative biology and taxonomic classification.</title>
        <authorList>
            <person name="Goeker M."/>
        </authorList>
    </citation>
    <scope>NUCLEOTIDE SEQUENCE [LARGE SCALE GENOMIC DNA]</scope>
    <source>
        <strain evidence="2 3">DSM 13372</strain>
    </source>
</reference>
<dbReference type="InterPro" id="IPR029063">
    <property type="entry name" value="SAM-dependent_MTases_sf"/>
</dbReference>
<dbReference type="SUPFAM" id="SSF53335">
    <property type="entry name" value="S-adenosyl-L-methionine-dependent methyltransferases"/>
    <property type="match status" value="1"/>
</dbReference>
<dbReference type="Proteomes" id="UP000730739">
    <property type="component" value="Unassembled WGS sequence"/>
</dbReference>
<organism evidence="2 3">
    <name type="scientific">Sinorhizobium kostiense</name>
    <dbReference type="NCBI Taxonomy" id="76747"/>
    <lineage>
        <taxon>Bacteria</taxon>
        <taxon>Pseudomonadati</taxon>
        <taxon>Pseudomonadota</taxon>
        <taxon>Alphaproteobacteria</taxon>
        <taxon>Hyphomicrobiales</taxon>
        <taxon>Rhizobiaceae</taxon>
        <taxon>Sinorhizobium/Ensifer group</taxon>
        <taxon>Sinorhizobium</taxon>
    </lineage>
</organism>
<keyword evidence="2" id="KW-0489">Methyltransferase</keyword>
<accession>A0ABS4R5I5</accession>
<protein>
    <submittedName>
        <fullName evidence="2">FkbM family methyltransferase</fullName>
    </submittedName>
</protein>
<comment type="caution">
    <text evidence="2">The sequence shown here is derived from an EMBL/GenBank/DDBJ whole genome shotgun (WGS) entry which is preliminary data.</text>
</comment>